<gene>
    <name evidence="2" type="ORF">WESB_0328</name>
</gene>
<dbReference type="EMBL" id="HE793032">
    <property type="protein sequence ID" value="CCG55799.1"/>
    <property type="molecule type" value="Genomic_DNA"/>
</dbReference>
<name>K0JGA9_BRAPL</name>
<dbReference type="RefSeq" id="WP_014932300.1">
    <property type="nucleotide sequence ID" value="NC_018604.1"/>
</dbReference>
<dbReference type="HOGENOM" id="CLU_1861356_0_0_12"/>
<accession>K0JGA9</accession>
<sequence>MVKKNNSKQNEEIVSEQTVSEQKQKSTSSENINNIDSAKEEGKDNQDNNIDSAKEEGKDNQDNNIDSAKEDAGITEEPPKDTYPEGTQMYKIKAKSETGLKTYYRKGLKFTPSLHEYEVSKEVYDSLKKDNHLTIID</sequence>
<organism evidence="2 3">
    <name type="scientific">Brachyspira pilosicoli WesB</name>
    <dbReference type="NCBI Taxonomy" id="1161918"/>
    <lineage>
        <taxon>Bacteria</taxon>
        <taxon>Pseudomonadati</taxon>
        <taxon>Spirochaetota</taxon>
        <taxon>Spirochaetia</taxon>
        <taxon>Brachyspirales</taxon>
        <taxon>Brachyspiraceae</taxon>
        <taxon>Brachyspira</taxon>
    </lineage>
</organism>
<dbReference type="PATRIC" id="fig|1161918.5.peg.2022"/>
<feature type="compositionally biased region" description="Polar residues" evidence="1">
    <location>
        <begin position="15"/>
        <end position="36"/>
    </location>
</feature>
<dbReference type="AlphaFoldDB" id="K0JGA9"/>
<reference evidence="2 3" key="1">
    <citation type="journal article" date="2012" name="BMC Genomics">
        <title>Comparative genomics of Brachyspira pilosicoli strains: genome rearrangements, reductions and correlation of genetic compliment with phenotypic diversity.</title>
        <authorList>
            <person name="Mappley L.J."/>
            <person name="Black M.L."/>
            <person name="Abuoun M."/>
            <person name="Darby A.C."/>
            <person name="Woodward M.J."/>
            <person name="Parkhill J."/>
            <person name="Turner A.K."/>
            <person name="Bellgard M.I."/>
            <person name="La T."/>
            <person name="Phillips N.D."/>
            <person name="La Ragione R.M."/>
            <person name="Hampson D.J."/>
        </authorList>
    </citation>
    <scope>NUCLEOTIDE SEQUENCE [LARGE SCALE GENOMIC DNA]</scope>
    <source>
        <strain evidence="2">WesB</strain>
    </source>
</reference>
<evidence type="ECO:0000313" key="2">
    <source>
        <dbReference type="EMBL" id="CCG55799.1"/>
    </source>
</evidence>
<proteinExistence type="predicted"/>
<feature type="compositionally biased region" description="Basic and acidic residues" evidence="1">
    <location>
        <begin position="37"/>
        <end position="83"/>
    </location>
</feature>
<evidence type="ECO:0000256" key="1">
    <source>
        <dbReference type="SAM" id="MobiDB-lite"/>
    </source>
</evidence>
<evidence type="ECO:0000313" key="3">
    <source>
        <dbReference type="Proteomes" id="UP000003759"/>
    </source>
</evidence>
<feature type="region of interest" description="Disordered" evidence="1">
    <location>
        <begin position="1"/>
        <end position="89"/>
    </location>
</feature>
<protein>
    <submittedName>
        <fullName evidence="2">Uncharacterized protein</fullName>
    </submittedName>
</protein>
<dbReference type="Proteomes" id="UP000003759">
    <property type="component" value="Chromosome"/>
</dbReference>
<dbReference type="KEGG" id="bpw:WESB_0328"/>